<dbReference type="OrthoDB" id="3360421at2759"/>
<feature type="compositionally biased region" description="Basic and acidic residues" evidence="1">
    <location>
        <begin position="196"/>
        <end position="206"/>
    </location>
</feature>
<evidence type="ECO:0000313" key="4">
    <source>
        <dbReference type="Proteomes" id="UP000799441"/>
    </source>
</evidence>
<gene>
    <name evidence="3" type="ORF">K431DRAFT_265063</name>
</gene>
<keyword evidence="4" id="KW-1185">Reference proteome</keyword>
<feature type="region of interest" description="Disordered" evidence="1">
    <location>
        <begin position="1"/>
        <end position="253"/>
    </location>
</feature>
<dbReference type="AlphaFoldDB" id="A0A9P4URX3"/>
<protein>
    <recommendedName>
        <fullName evidence="2">Hypervirulence associated protein TUDOR domain-containing protein</fullName>
    </recommendedName>
</protein>
<evidence type="ECO:0000259" key="2">
    <source>
        <dbReference type="Pfam" id="PF11160"/>
    </source>
</evidence>
<feature type="compositionally biased region" description="Basic and acidic residues" evidence="1">
    <location>
        <begin position="43"/>
        <end position="99"/>
    </location>
</feature>
<name>A0A9P4URX3_9PEZI</name>
<feature type="compositionally biased region" description="Acidic residues" evidence="1">
    <location>
        <begin position="139"/>
        <end position="166"/>
    </location>
</feature>
<dbReference type="Pfam" id="PF11160">
    <property type="entry name" value="Hva1_TUDOR"/>
    <property type="match status" value="1"/>
</dbReference>
<dbReference type="EMBL" id="MU003778">
    <property type="protein sequence ID" value="KAF2723061.1"/>
    <property type="molecule type" value="Genomic_DNA"/>
</dbReference>
<organism evidence="3 4">
    <name type="scientific">Polychaeton citri CBS 116435</name>
    <dbReference type="NCBI Taxonomy" id="1314669"/>
    <lineage>
        <taxon>Eukaryota</taxon>
        <taxon>Fungi</taxon>
        <taxon>Dikarya</taxon>
        <taxon>Ascomycota</taxon>
        <taxon>Pezizomycotina</taxon>
        <taxon>Dothideomycetes</taxon>
        <taxon>Dothideomycetidae</taxon>
        <taxon>Capnodiales</taxon>
        <taxon>Capnodiaceae</taxon>
        <taxon>Polychaeton</taxon>
    </lineage>
</organism>
<comment type="caution">
    <text evidence="3">The sequence shown here is derived from an EMBL/GenBank/DDBJ whole genome shotgun (WGS) entry which is preliminary data.</text>
</comment>
<accession>A0A9P4URX3</accession>
<feature type="compositionally biased region" description="Acidic residues" evidence="1">
    <location>
        <begin position="173"/>
        <end position="186"/>
    </location>
</feature>
<sequence>MPSKEKYTDPKLRDEVKEELKQSDKGGAPGQWSARKAQMMASEYKKRGGDYNTDKSEQDESQKNLEQWGKEDWQTKDGEGKAKQDDGTEKRYLPKKAWEQMDDDEKEETDKKKQQGSKQGKQFVGNTDEAKKKRKDVSDENDERQEEKNEDDDDDDDDDDMEDESEQEYKDDGEADEDAESDESGEEQPAKSGTKRKADSRDDKRSNGSNKASKTTSNGKSNAPKGTIGSKHMKDEEPAPRGSADRLPKKGQKIMWKAMPGLVDGEVTEVLTRTKKVDGKDVKASDTDPKIVMKSKSSGKICVHKPDACFYD</sequence>
<reference evidence="3" key="1">
    <citation type="journal article" date="2020" name="Stud. Mycol.">
        <title>101 Dothideomycetes genomes: a test case for predicting lifestyles and emergence of pathogens.</title>
        <authorList>
            <person name="Haridas S."/>
            <person name="Albert R."/>
            <person name="Binder M."/>
            <person name="Bloem J."/>
            <person name="Labutti K."/>
            <person name="Salamov A."/>
            <person name="Andreopoulos B."/>
            <person name="Baker S."/>
            <person name="Barry K."/>
            <person name="Bills G."/>
            <person name="Bluhm B."/>
            <person name="Cannon C."/>
            <person name="Castanera R."/>
            <person name="Culley D."/>
            <person name="Daum C."/>
            <person name="Ezra D."/>
            <person name="Gonzalez J."/>
            <person name="Henrissat B."/>
            <person name="Kuo A."/>
            <person name="Liang C."/>
            <person name="Lipzen A."/>
            <person name="Lutzoni F."/>
            <person name="Magnuson J."/>
            <person name="Mondo S."/>
            <person name="Nolan M."/>
            <person name="Ohm R."/>
            <person name="Pangilinan J."/>
            <person name="Park H.-J."/>
            <person name="Ramirez L."/>
            <person name="Alfaro M."/>
            <person name="Sun H."/>
            <person name="Tritt A."/>
            <person name="Yoshinaga Y."/>
            <person name="Zwiers L.-H."/>
            <person name="Turgeon B."/>
            <person name="Goodwin S."/>
            <person name="Spatafora J."/>
            <person name="Crous P."/>
            <person name="Grigoriev I."/>
        </authorList>
    </citation>
    <scope>NUCLEOTIDE SEQUENCE</scope>
    <source>
        <strain evidence="3">CBS 116435</strain>
    </source>
</reference>
<feature type="compositionally biased region" description="Basic and acidic residues" evidence="1">
    <location>
        <begin position="1"/>
        <end position="24"/>
    </location>
</feature>
<evidence type="ECO:0000313" key="3">
    <source>
        <dbReference type="EMBL" id="KAF2723061.1"/>
    </source>
</evidence>
<dbReference type="InterPro" id="IPR021331">
    <property type="entry name" value="Hva1_TUDOR"/>
</dbReference>
<proteinExistence type="predicted"/>
<feature type="compositionally biased region" description="Basic and acidic residues" evidence="1">
    <location>
        <begin position="232"/>
        <end position="248"/>
    </location>
</feature>
<feature type="domain" description="Hypervirulence associated protein TUDOR" evidence="2">
    <location>
        <begin position="251"/>
        <end position="308"/>
    </location>
</feature>
<feature type="compositionally biased region" description="Polar residues" evidence="1">
    <location>
        <begin position="207"/>
        <end position="221"/>
    </location>
</feature>
<dbReference type="Proteomes" id="UP000799441">
    <property type="component" value="Unassembled WGS sequence"/>
</dbReference>
<evidence type="ECO:0000256" key="1">
    <source>
        <dbReference type="SAM" id="MobiDB-lite"/>
    </source>
</evidence>